<dbReference type="EMBL" id="UYYB01005153">
    <property type="protein sequence ID" value="VDM67314.1"/>
    <property type="molecule type" value="Genomic_DNA"/>
</dbReference>
<dbReference type="Gene3D" id="1.25.40.20">
    <property type="entry name" value="Ankyrin repeat-containing domain"/>
    <property type="match status" value="1"/>
</dbReference>
<sequence length="83" mass="9478">MDHVNLLMNAARTANEEVIMTLFLKKLDLTCVDEDGNTALHIAAMVRRYVRFSAKANTTIRFEKRTAYIYKLLAAKANESSHF</sequence>
<proteinExistence type="predicted"/>
<dbReference type="Pfam" id="PF13637">
    <property type="entry name" value="Ank_4"/>
    <property type="match status" value="1"/>
</dbReference>
<organism evidence="1 2">
    <name type="scientific">Strongylus vulgaris</name>
    <name type="common">Blood worm</name>
    <dbReference type="NCBI Taxonomy" id="40348"/>
    <lineage>
        <taxon>Eukaryota</taxon>
        <taxon>Metazoa</taxon>
        <taxon>Ecdysozoa</taxon>
        <taxon>Nematoda</taxon>
        <taxon>Chromadorea</taxon>
        <taxon>Rhabditida</taxon>
        <taxon>Rhabditina</taxon>
        <taxon>Rhabditomorpha</taxon>
        <taxon>Strongyloidea</taxon>
        <taxon>Strongylidae</taxon>
        <taxon>Strongylus</taxon>
    </lineage>
</organism>
<gene>
    <name evidence="1" type="ORF">SVUK_LOCUS2312</name>
</gene>
<evidence type="ECO:0000313" key="1">
    <source>
        <dbReference type="EMBL" id="VDM67314.1"/>
    </source>
</evidence>
<protein>
    <submittedName>
        <fullName evidence="1">Uncharacterized protein</fullName>
    </submittedName>
</protein>
<dbReference type="AlphaFoldDB" id="A0A3P7INZ3"/>
<accession>A0A3P7INZ3</accession>
<dbReference type="InterPro" id="IPR036770">
    <property type="entry name" value="Ankyrin_rpt-contain_sf"/>
</dbReference>
<dbReference type="InterPro" id="IPR002110">
    <property type="entry name" value="Ankyrin_rpt"/>
</dbReference>
<dbReference type="OrthoDB" id="10021675at2759"/>
<evidence type="ECO:0000313" key="2">
    <source>
        <dbReference type="Proteomes" id="UP000270094"/>
    </source>
</evidence>
<reference evidence="1 2" key="1">
    <citation type="submission" date="2018-11" db="EMBL/GenBank/DDBJ databases">
        <authorList>
            <consortium name="Pathogen Informatics"/>
        </authorList>
    </citation>
    <scope>NUCLEOTIDE SEQUENCE [LARGE SCALE GENOMIC DNA]</scope>
</reference>
<keyword evidence="2" id="KW-1185">Reference proteome</keyword>
<name>A0A3P7INZ3_STRVU</name>
<dbReference type="SUPFAM" id="SSF48403">
    <property type="entry name" value="Ankyrin repeat"/>
    <property type="match status" value="1"/>
</dbReference>
<dbReference type="Proteomes" id="UP000270094">
    <property type="component" value="Unassembled WGS sequence"/>
</dbReference>